<name>A0A1G9RSH0_9BACT</name>
<feature type="region of interest" description="Disordered" evidence="2">
    <location>
        <begin position="573"/>
        <end position="593"/>
    </location>
</feature>
<dbReference type="PANTHER" id="PTHR13817:SF73">
    <property type="entry name" value="FIBRONECTIN TYPE-III DOMAIN-CONTAINING PROTEIN"/>
    <property type="match status" value="1"/>
</dbReference>
<keyword evidence="1" id="KW-0677">Repeat</keyword>
<dbReference type="Proteomes" id="UP000198901">
    <property type="component" value="Unassembled WGS sequence"/>
</dbReference>
<dbReference type="PANTHER" id="PTHR13817">
    <property type="entry name" value="TITIN"/>
    <property type="match status" value="1"/>
</dbReference>
<dbReference type="InterPro" id="IPR026444">
    <property type="entry name" value="Secre_tail"/>
</dbReference>
<evidence type="ECO:0000259" key="4">
    <source>
        <dbReference type="PROSITE" id="PS50853"/>
    </source>
</evidence>
<dbReference type="CDD" id="cd00063">
    <property type="entry name" value="FN3"/>
    <property type="match status" value="6"/>
</dbReference>
<sequence>MKFLLSLLAGIGWITMASAQVLIPAPGNLAVKVNGSRQVVLTWKDNSSNEEAFEIERAFGFTNLQFTKIGEVAANTVTYTDNNLTQQTQVNYRVRARRTASTFSAYSSVADGVLPLIPVMKSIDAKGTGWIGITFQVEGGKDAGNVIIQRRQGQNGAWETIYKYDSNLKSYEDQAVPLDYTEYCYRVYFEPYPGDVSNVLCATTLAAVPGSPTDLTATAVSSGQINLKWVDNSSNETDFLIQRSADGNTFTDLGTVPPNTTAYSHTGLSAGTRVYYRVWARRSTQISRASTNVADATTLALPQPPAAPTNLAATAVSSSQINLSWTDNSANELGFEVERSTDGVSFAGIATITANTFSNTGLAASTKYYYRVRAVSNVGPSGYTNVANATTSAPPLQVPAAPSGLSATAVSSSRIDLSWTDNSNNETGFEIERSADGVSFSKIADNQPNTFSNMGLSASTKYYYRVRAVNQAGASGYTNVANATTSAPPVQVPAAPSGLSATAASSSRIDLSWTDNSNNETGFEAERSTDGISFSKIADSQSNTFSNTGLPASTKYYYRVRAVNQAGASGYSNVAGATTSPPPKNPPAAPSSLSAAAMNSDQIDLGWQRNSTNETGFEIEQSTAAGGPFTKISETKNLKVTVLGLVGQTTYYFRVRAFNADGYSGYSNVASAKTPETIISVRPPIPTEIRVYPNPFVDLVQIRSEESSVEVDLRVYDASGRIQYRYDRVSLRRGTAFNLPTNTWKPGSYVLEMQNYQGITLKRMLKQP</sequence>
<organism evidence="5 6">
    <name type="scientific">Siphonobacter aquaeclarae</name>
    <dbReference type="NCBI Taxonomy" id="563176"/>
    <lineage>
        <taxon>Bacteria</taxon>
        <taxon>Pseudomonadati</taxon>
        <taxon>Bacteroidota</taxon>
        <taxon>Cytophagia</taxon>
        <taxon>Cytophagales</taxon>
        <taxon>Cytophagaceae</taxon>
        <taxon>Siphonobacter</taxon>
    </lineage>
</organism>
<dbReference type="InterPro" id="IPR036116">
    <property type="entry name" value="FN3_sf"/>
</dbReference>
<keyword evidence="6" id="KW-1185">Reference proteome</keyword>
<dbReference type="Pfam" id="PF18962">
    <property type="entry name" value="Por_Secre_tail"/>
    <property type="match status" value="1"/>
</dbReference>
<feature type="domain" description="Fibronectin type-III" evidence="4">
    <location>
        <begin position="401"/>
        <end position="488"/>
    </location>
</feature>
<feature type="domain" description="Fibronectin type-III" evidence="4">
    <location>
        <begin position="495"/>
        <end position="582"/>
    </location>
</feature>
<keyword evidence="3" id="KW-0732">Signal</keyword>
<protein>
    <submittedName>
        <fullName evidence="5">Por secretion system C-terminal sorting domain-containing protein</fullName>
    </submittedName>
</protein>
<dbReference type="EMBL" id="FNGS01000005">
    <property type="protein sequence ID" value="SDM26228.1"/>
    <property type="molecule type" value="Genomic_DNA"/>
</dbReference>
<dbReference type="RefSeq" id="WP_093203845.1">
    <property type="nucleotide sequence ID" value="NZ_FNGS01000005.1"/>
</dbReference>
<feature type="domain" description="Fibronectin type-III" evidence="4">
    <location>
        <begin position="25"/>
        <end position="117"/>
    </location>
</feature>
<feature type="domain" description="Fibronectin type-III" evidence="4">
    <location>
        <begin position="589"/>
        <end position="677"/>
    </location>
</feature>
<dbReference type="InterPro" id="IPR013783">
    <property type="entry name" value="Ig-like_fold"/>
</dbReference>
<dbReference type="InterPro" id="IPR003961">
    <property type="entry name" value="FN3_dom"/>
</dbReference>
<dbReference type="NCBIfam" id="TIGR04183">
    <property type="entry name" value="Por_Secre_tail"/>
    <property type="match status" value="1"/>
</dbReference>
<dbReference type="OrthoDB" id="9803616at2"/>
<evidence type="ECO:0000313" key="6">
    <source>
        <dbReference type="Proteomes" id="UP000198901"/>
    </source>
</evidence>
<feature type="domain" description="Fibronectin type-III" evidence="4">
    <location>
        <begin position="211"/>
        <end position="301"/>
    </location>
</feature>
<dbReference type="SMART" id="SM00060">
    <property type="entry name" value="FN3"/>
    <property type="match status" value="6"/>
</dbReference>
<evidence type="ECO:0000256" key="2">
    <source>
        <dbReference type="SAM" id="MobiDB-lite"/>
    </source>
</evidence>
<dbReference type="Pfam" id="PF00041">
    <property type="entry name" value="fn3"/>
    <property type="match status" value="4"/>
</dbReference>
<dbReference type="SUPFAM" id="SSF49265">
    <property type="entry name" value="Fibronectin type III"/>
    <property type="match status" value="3"/>
</dbReference>
<proteinExistence type="predicted"/>
<feature type="chain" id="PRO_5011597974" evidence="3">
    <location>
        <begin position="20"/>
        <end position="768"/>
    </location>
</feature>
<dbReference type="Gene3D" id="2.60.40.10">
    <property type="entry name" value="Immunoglobulins"/>
    <property type="match status" value="6"/>
</dbReference>
<dbReference type="STRING" id="563176.SAMN04488090_3021"/>
<evidence type="ECO:0000256" key="1">
    <source>
        <dbReference type="ARBA" id="ARBA00022737"/>
    </source>
</evidence>
<dbReference type="PROSITE" id="PS50853">
    <property type="entry name" value="FN3"/>
    <property type="match status" value="6"/>
</dbReference>
<gene>
    <name evidence="5" type="ORF">SAMN04488090_3021</name>
</gene>
<feature type="domain" description="Fibronectin type-III" evidence="4">
    <location>
        <begin position="307"/>
        <end position="394"/>
    </location>
</feature>
<reference evidence="5 6" key="1">
    <citation type="submission" date="2016-10" db="EMBL/GenBank/DDBJ databases">
        <authorList>
            <person name="de Groot N.N."/>
        </authorList>
    </citation>
    <scope>NUCLEOTIDE SEQUENCE [LARGE SCALE GENOMIC DNA]</scope>
    <source>
        <strain evidence="5 6">DSM 21668</strain>
    </source>
</reference>
<feature type="compositionally biased region" description="Pro residues" evidence="2">
    <location>
        <begin position="580"/>
        <end position="589"/>
    </location>
</feature>
<feature type="signal peptide" evidence="3">
    <location>
        <begin position="1"/>
        <end position="19"/>
    </location>
</feature>
<dbReference type="AlphaFoldDB" id="A0A1G9RSH0"/>
<evidence type="ECO:0000256" key="3">
    <source>
        <dbReference type="SAM" id="SignalP"/>
    </source>
</evidence>
<dbReference type="InterPro" id="IPR050964">
    <property type="entry name" value="Striated_Muscle_Regulatory"/>
</dbReference>
<evidence type="ECO:0000313" key="5">
    <source>
        <dbReference type="EMBL" id="SDM26228.1"/>
    </source>
</evidence>
<accession>A0A1G9RSH0</accession>